<dbReference type="AlphaFoldDB" id="U6Q3R1"/>
<reference evidence="2 3" key="2">
    <citation type="submission" date="2011-10" db="EMBL/GenBank/DDBJ databases">
        <title>The Genome Sequence of Simonsiella muelleri ATCC 29453.</title>
        <authorList>
            <consortium name="The Broad Institute Genome Sequencing Platform"/>
            <consortium name="The Broad Institute Genome Sequencing Center for Infectious Disease"/>
            <person name="Earl A."/>
            <person name="Ward D."/>
            <person name="Feldgarden M."/>
            <person name="Gevers D."/>
            <person name="Izard J."/>
            <person name="Baranova O.V."/>
            <person name="Blanton J.M."/>
            <person name="Tanner A.C."/>
            <person name="Dewhirst F."/>
            <person name="Young S.K."/>
            <person name="Zeng Q."/>
            <person name="Gargeya S."/>
            <person name="Fitzgerald M."/>
            <person name="Haas B."/>
            <person name="Abouelleil A."/>
            <person name="Alvarado L."/>
            <person name="Arachchi H.M."/>
            <person name="Berlin A."/>
            <person name="Brown A."/>
            <person name="Chapman S.B."/>
            <person name="Chen Z."/>
            <person name="Dunbar C."/>
            <person name="Freedman E."/>
            <person name="Gearin G."/>
            <person name="Goldberg J."/>
            <person name="Griggs A."/>
            <person name="Gujja S."/>
            <person name="Heiman D."/>
            <person name="Howarth C."/>
            <person name="Larson L."/>
            <person name="Lui A."/>
            <person name="MacDonald P.J.P."/>
            <person name="Montmayeur A."/>
            <person name="Murphy C."/>
            <person name="Neiman D."/>
            <person name="Pearson M."/>
            <person name="Priest M."/>
            <person name="Roberts A."/>
            <person name="Saif S."/>
            <person name="Shea T."/>
            <person name="Shenoy N."/>
            <person name="Sisk P."/>
            <person name="Stolte C."/>
            <person name="Sykes S."/>
            <person name="Wortman J."/>
            <person name="Nusbaum C."/>
            <person name="Birren B."/>
        </authorList>
    </citation>
    <scope>NUCLEOTIDE SEQUENCE [LARGE SCALE GENOMIC DNA]</scope>
    <source>
        <strain evidence="2 3">ATCC 29453</strain>
    </source>
</reference>
<proteinExistence type="predicted"/>
<comment type="caution">
    <text evidence="2">The sequence shown here is derived from an EMBL/GenBank/DDBJ whole genome shotgun (WGS) entry which is preliminary data.</text>
</comment>
<evidence type="ECO:0000256" key="1">
    <source>
        <dbReference type="SAM" id="SignalP"/>
    </source>
</evidence>
<accession>U6Q3R1</accession>
<dbReference type="KEGG" id="smur:BWP33_10930"/>
<sequence length="59" mass="6532">MKKFYIISLLSVFLTTPAWAADTFICSYTAQISPQDKLNSSGKSIISGYDKKSVIAILR</sequence>
<organism evidence="2 3">
    <name type="scientific">Simonsiella muelleri ATCC 29453</name>
    <dbReference type="NCBI Taxonomy" id="641147"/>
    <lineage>
        <taxon>Bacteria</taxon>
        <taxon>Pseudomonadati</taxon>
        <taxon>Pseudomonadota</taxon>
        <taxon>Betaproteobacteria</taxon>
        <taxon>Neisseriales</taxon>
        <taxon>Neisseriaceae</taxon>
        <taxon>Simonsiella</taxon>
    </lineage>
</organism>
<evidence type="ECO:0000313" key="3">
    <source>
        <dbReference type="Proteomes" id="UP000017813"/>
    </source>
</evidence>
<feature type="signal peptide" evidence="1">
    <location>
        <begin position="1"/>
        <end position="20"/>
    </location>
</feature>
<keyword evidence="1" id="KW-0732">Signal</keyword>
<dbReference type="RefSeq" id="WP_002642439.1">
    <property type="nucleotide sequence ID" value="NZ_CP019448.1"/>
</dbReference>
<keyword evidence="3" id="KW-1185">Reference proteome</keyword>
<reference evidence="2 3" key="1">
    <citation type="submission" date="2010-03" db="EMBL/GenBank/DDBJ databases">
        <authorList>
            <consortium name="The Broad Institute Genome Sequencing Platform"/>
            <person name="Ward D."/>
            <person name="Earl A."/>
            <person name="Feldgarden M."/>
            <person name="Gevers D."/>
            <person name="Young S."/>
            <person name="Zeng Q."/>
            <person name="Koehrsen M."/>
            <person name="Alvarado L."/>
            <person name="Berlin A.M."/>
            <person name="Borenstein D."/>
            <person name="Chapman S.B."/>
            <person name="Chen Z."/>
            <person name="Engels R."/>
            <person name="Freedman E."/>
            <person name="Gellesch M."/>
            <person name="Goldberg J."/>
            <person name="Griggs A."/>
            <person name="Gujja S."/>
            <person name="Heilman E.R."/>
            <person name="Heiman D.I."/>
            <person name="Hepburn T.A."/>
            <person name="Howarth C."/>
            <person name="Jen D."/>
            <person name="Larson L."/>
            <person name="Mehta T."/>
            <person name="Park D."/>
            <person name="Pearson M."/>
            <person name="Richards J."/>
            <person name="Roberts A."/>
            <person name="Saif S."/>
            <person name="Shea T.D."/>
            <person name="Shenoy N."/>
            <person name="Sisk P."/>
            <person name="Stolte C."/>
            <person name="Sykes S.N."/>
            <person name="Walk T."/>
            <person name="White J."/>
            <person name="Yandava C."/>
            <person name="Izard J."/>
            <person name="Baranova O.V."/>
            <person name="Blanton J.M."/>
            <person name="Tanner A.C."/>
            <person name="Dewhirst F."/>
            <person name="Haas B."/>
            <person name="Nusbaum C."/>
            <person name="Birren B."/>
        </authorList>
    </citation>
    <scope>NUCLEOTIDE SEQUENCE [LARGE SCALE GENOMIC DNA]</scope>
    <source>
        <strain evidence="2 3">ATCC 29453</strain>
    </source>
</reference>
<dbReference type="Proteomes" id="UP000017813">
    <property type="component" value="Unassembled WGS sequence"/>
</dbReference>
<gene>
    <name evidence="2" type="ORF">HMPREF9021_01470</name>
</gene>
<evidence type="ECO:0000313" key="2">
    <source>
        <dbReference type="EMBL" id="EJZ50176.1"/>
    </source>
</evidence>
<name>U6Q3R1_9NEIS</name>
<protein>
    <submittedName>
        <fullName evidence="2">Uncharacterized protein</fullName>
    </submittedName>
</protein>
<dbReference type="HOGENOM" id="CLU_2958272_0_0_4"/>
<feature type="chain" id="PRO_5030178415" evidence="1">
    <location>
        <begin position="21"/>
        <end position="59"/>
    </location>
</feature>
<dbReference type="EMBL" id="ADCY02000044">
    <property type="protein sequence ID" value="EJZ50176.1"/>
    <property type="molecule type" value="Genomic_DNA"/>
</dbReference>